<evidence type="ECO:0008006" key="9">
    <source>
        <dbReference type="Google" id="ProtNLM"/>
    </source>
</evidence>
<protein>
    <recommendedName>
        <fullName evidence="9">Cytochrome P450</fullName>
    </recommendedName>
</protein>
<evidence type="ECO:0000256" key="1">
    <source>
        <dbReference type="ARBA" id="ARBA00001971"/>
    </source>
</evidence>
<evidence type="ECO:0000313" key="8">
    <source>
        <dbReference type="Proteomes" id="UP000676310"/>
    </source>
</evidence>
<dbReference type="PROSITE" id="PS00086">
    <property type="entry name" value="CYTOCHROME_P450"/>
    <property type="match status" value="1"/>
</dbReference>
<dbReference type="PRINTS" id="PR00385">
    <property type="entry name" value="P450"/>
</dbReference>
<proteinExistence type="inferred from homology"/>
<evidence type="ECO:0000256" key="5">
    <source>
        <dbReference type="PIRSR" id="PIRSR602401-1"/>
    </source>
</evidence>
<dbReference type="InterPro" id="IPR002401">
    <property type="entry name" value="Cyt_P450_E_grp-I"/>
</dbReference>
<gene>
    <name evidence="7" type="ORF">ALTATR162_LOCUS11358</name>
</gene>
<dbReference type="GO" id="GO:0020037">
    <property type="term" value="F:heme binding"/>
    <property type="evidence" value="ECO:0007669"/>
    <property type="project" value="InterPro"/>
</dbReference>
<dbReference type="PANTHER" id="PTHR24305:SF166">
    <property type="entry name" value="CYTOCHROME P450 12A4, MITOCHONDRIAL-RELATED"/>
    <property type="match status" value="1"/>
</dbReference>
<accession>A0A8J2ID13</accession>
<dbReference type="GO" id="GO:0004497">
    <property type="term" value="F:monooxygenase activity"/>
    <property type="evidence" value="ECO:0007669"/>
    <property type="project" value="UniProtKB-KW"/>
</dbReference>
<dbReference type="PANTHER" id="PTHR24305">
    <property type="entry name" value="CYTOCHROME P450"/>
    <property type="match status" value="1"/>
</dbReference>
<keyword evidence="6" id="KW-0503">Monooxygenase</keyword>
<evidence type="ECO:0000313" key="7">
    <source>
        <dbReference type="EMBL" id="CAG5185637.1"/>
    </source>
</evidence>
<evidence type="ECO:0000256" key="2">
    <source>
        <dbReference type="ARBA" id="ARBA00010617"/>
    </source>
</evidence>
<dbReference type="Proteomes" id="UP000676310">
    <property type="component" value="Unassembled WGS sequence"/>
</dbReference>
<evidence type="ECO:0000256" key="4">
    <source>
        <dbReference type="ARBA" id="ARBA00023004"/>
    </source>
</evidence>
<keyword evidence="6" id="KW-0560">Oxidoreductase</keyword>
<dbReference type="GO" id="GO:0016705">
    <property type="term" value="F:oxidoreductase activity, acting on paired donors, with incorporation or reduction of molecular oxygen"/>
    <property type="evidence" value="ECO:0007669"/>
    <property type="project" value="InterPro"/>
</dbReference>
<name>A0A8J2ID13_9PLEO</name>
<sequence>MTLEILGTFGQNVDTSNGDDWVRHRKLTAPCFNERASAIVWREALRQSSIMIEQWLSSPNGRSNNMTKDTSTLALNVISSVAFENMKVNKPTTGHTLSLRDALVTVMSTSMSPAMEGIMPFLNLPILRLLHPSNVKNLLLAMHEFRQYMDETITREQKRSGGGQSKSPTLISAIIKANDEVKTDSGVTTATISDTELRGNIFIFTIGGLESTSITLSYALALLAVYPEIQDWVMDELDNVLNEKVNDGMEYARVFPRLKRVMAVMYETLRLYGPSPPLPRSPFPAKSQSAIPITNTRVQGGSPSIILPANTQLMLNLWASQTSSANFPDPLMWNPKRWIQLLPLETTKIALSDALSAEELKHPASGSGFFAWGTGPRICPGMRFSQVEFCGVMCNVLKRVRVETMCEEYENVEMARQKVVGILMDSCADPLLLHVRRPEKLELRIIER</sequence>
<dbReference type="Gene3D" id="1.10.630.10">
    <property type="entry name" value="Cytochrome P450"/>
    <property type="match status" value="1"/>
</dbReference>
<evidence type="ECO:0000256" key="3">
    <source>
        <dbReference type="ARBA" id="ARBA00022723"/>
    </source>
</evidence>
<keyword evidence="3 5" id="KW-0479">Metal-binding</keyword>
<keyword evidence="8" id="KW-1185">Reference proteome</keyword>
<keyword evidence="5 6" id="KW-0349">Heme</keyword>
<keyword evidence="4 5" id="KW-0408">Iron</keyword>
<comment type="cofactor">
    <cofactor evidence="1 5">
        <name>heme</name>
        <dbReference type="ChEBI" id="CHEBI:30413"/>
    </cofactor>
</comment>
<comment type="similarity">
    <text evidence="2 6">Belongs to the cytochrome P450 family.</text>
</comment>
<dbReference type="PRINTS" id="PR00463">
    <property type="entry name" value="EP450I"/>
</dbReference>
<dbReference type="RefSeq" id="XP_043174935.1">
    <property type="nucleotide sequence ID" value="XM_043319000.1"/>
</dbReference>
<dbReference type="EMBL" id="CAJRGZ010000030">
    <property type="protein sequence ID" value="CAG5185637.1"/>
    <property type="molecule type" value="Genomic_DNA"/>
</dbReference>
<dbReference type="InterPro" id="IPR050121">
    <property type="entry name" value="Cytochrome_P450_monoxygenase"/>
</dbReference>
<dbReference type="InterPro" id="IPR017972">
    <property type="entry name" value="Cyt_P450_CS"/>
</dbReference>
<dbReference type="Pfam" id="PF00067">
    <property type="entry name" value="p450"/>
    <property type="match status" value="1"/>
</dbReference>
<dbReference type="AlphaFoldDB" id="A0A8J2ID13"/>
<dbReference type="OrthoDB" id="1470350at2759"/>
<dbReference type="GeneID" id="67011621"/>
<comment type="caution">
    <text evidence="7">The sequence shown here is derived from an EMBL/GenBank/DDBJ whole genome shotgun (WGS) entry which is preliminary data.</text>
</comment>
<dbReference type="InterPro" id="IPR001128">
    <property type="entry name" value="Cyt_P450"/>
</dbReference>
<dbReference type="GO" id="GO:0005506">
    <property type="term" value="F:iron ion binding"/>
    <property type="evidence" value="ECO:0007669"/>
    <property type="project" value="InterPro"/>
</dbReference>
<organism evidence="7 8">
    <name type="scientific">Alternaria atra</name>
    <dbReference type="NCBI Taxonomy" id="119953"/>
    <lineage>
        <taxon>Eukaryota</taxon>
        <taxon>Fungi</taxon>
        <taxon>Dikarya</taxon>
        <taxon>Ascomycota</taxon>
        <taxon>Pezizomycotina</taxon>
        <taxon>Dothideomycetes</taxon>
        <taxon>Pleosporomycetidae</taxon>
        <taxon>Pleosporales</taxon>
        <taxon>Pleosporineae</taxon>
        <taxon>Pleosporaceae</taxon>
        <taxon>Alternaria</taxon>
        <taxon>Alternaria sect. Ulocladioides</taxon>
    </lineage>
</organism>
<feature type="binding site" description="axial binding residue" evidence="5">
    <location>
        <position position="379"/>
    </location>
    <ligand>
        <name>heme</name>
        <dbReference type="ChEBI" id="CHEBI:30413"/>
    </ligand>
    <ligandPart>
        <name>Fe</name>
        <dbReference type="ChEBI" id="CHEBI:18248"/>
    </ligandPart>
</feature>
<dbReference type="SUPFAM" id="SSF48264">
    <property type="entry name" value="Cytochrome P450"/>
    <property type="match status" value="1"/>
</dbReference>
<dbReference type="InterPro" id="IPR036396">
    <property type="entry name" value="Cyt_P450_sf"/>
</dbReference>
<reference evidence="7" key="1">
    <citation type="submission" date="2021-05" db="EMBL/GenBank/DDBJ databases">
        <authorList>
            <person name="Stam R."/>
        </authorList>
    </citation>
    <scope>NUCLEOTIDE SEQUENCE</scope>
    <source>
        <strain evidence="7">CS162</strain>
    </source>
</reference>
<evidence type="ECO:0000256" key="6">
    <source>
        <dbReference type="RuleBase" id="RU000461"/>
    </source>
</evidence>